<accession>A0A445D0A6</accession>
<comment type="caution">
    <text evidence="2">The sequence shown here is derived from an EMBL/GenBank/DDBJ whole genome shotgun (WGS) entry which is preliminary data.</text>
</comment>
<sequence length="181" mass="20525">MDATSVEDEEDLESVLEEQEDKDEDTQYVKTSIYYKPLKVVALMNTGFCATVIKAHVLPKEMWAPSHRKFAAANSEVFTINLISKKPIGLEIFAGQTTCLRVLGSYLPDKDVLFGFDVFFRTHRLHIKPTGLSYKGSSCLTQEYKAPLKFRKLQMNTRSSNNSLKPVVTVMINSTIRHLCE</sequence>
<organism evidence="2 3">
    <name type="scientific">Arachis hypogaea</name>
    <name type="common">Peanut</name>
    <dbReference type="NCBI Taxonomy" id="3818"/>
    <lineage>
        <taxon>Eukaryota</taxon>
        <taxon>Viridiplantae</taxon>
        <taxon>Streptophyta</taxon>
        <taxon>Embryophyta</taxon>
        <taxon>Tracheophyta</taxon>
        <taxon>Spermatophyta</taxon>
        <taxon>Magnoliopsida</taxon>
        <taxon>eudicotyledons</taxon>
        <taxon>Gunneridae</taxon>
        <taxon>Pentapetalae</taxon>
        <taxon>rosids</taxon>
        <taxon>fabids</taxon>
        <taxon>Fabales</taxon>
        <taxon>Fabaceae</taxon>
        <taxon>Papilionoideae</taxon>
        <taxon>50 kb inversion clade</taxon>
        <taxon>dalbergioids sensu lato</taxon>
        <taxon>Dalbergieae</taxon>
        <taxon>Pterocarpus clade</taxon>
        <taxon>Arachis</taxon>
    </lineage>
</organism>
<evidence type="ECO:0000313" key="2">
    <source>
        <dbReference type="EMBL" id="RYR56600.1"/>
    </source>
</evidence>
<dbReference type="Proteomes" id="UP000289738">
    <property type="component" value="Chromosome A05"/>
</dbReference>
<keyword evidence="3" id="KW-1185">Reference proteome</keyword>
<evidence type="ECO:0000256" key="1">
    <source>
        <dbReference type="SAM" id="MobiDB-lite"/>
    </source>
</evidence>
<dbReference type="AlphaFoldDB" id="A0A445D0A6"/>
<proteinExistence type="predicted"/>
<gene>
    <name evidence="2" type="ORF">Ahy_A05g022296</name>
</gene>
<feature type="region of interest" description="Disordered" evidence="1">
    <location>
        <begin position="1"/>
        <end position="23"/>
    </location>
</feature>
<protein>
    <submittedName>
        <fullName evidence="2">Uncharacterized protein</fullName>
    </submittedName>
</protein>
<reference evidence="2 3" key="1">
    <citation type="submission" date="2019-01" db="EMBL/GenBank/DDBJ databases">
        <title>Sequencing of cultivated peanut Arachis hypogaea provides insights into genome evolution and oil improvement.</title>
        <authorList>
            <person name="Chen X."/>
        </authorList>
    </citation>
    <scope>NUCLEOTIDE SEQUENCE [LARGE SCALE GENOMIC DNA]</scope>
    <source>
        <strain evidence="3">cv. Fuhuasheng</strain>
        <tissue evidence="2">Leaves</tissue>
    </source>
</reference>
<dbReference type="EMBL" id="SDMP01000005">
    <property type="protein sequence ID" value="RYR56600.1"/>
    <property type="molecule type" value="Genomic_DNA"/>
</dbReference>
<name>A0A445D0A6_ARAHY</name>
<evidence type="ECO:0000313" key="3">
    <source>
        <dbReference type="Proteomes" id="UP000289738"/>
    </source>
</evidence>